<dbReference type="AlphaFoldDB" id="A0AAD8XUN1"/>
<name>A0AAD8XUN1_9STRA</name>
<dbReference type="InterPro" id="IPR001478">
    <property type="entry name" value="PDZ"/>
</dbReference>
<comment type="caution">
    <text evidence="3">The sequence shown here is derived from an EMBL/GenBank/DDBJ whole genome shotgun (WGS) entry which is preliminary data.</text>
</comment>
<organism evidence="3 4">
    <name type="scientific">Skeletonema marinoi</name>
    <dbReference type="NCBI Taxonomy" id="267567"/>
    <lineage>
        <taxon>Eukaryota</taxon>
        <taxon>Sar</taxon>
        <taxon>Stramenopiles</taxon>
        <taxon>Ochrophyta</taxon>
        <taxon>Bacillariophyta</taxon>
        <taxon>Coscinodiscophyceae</taxon>
        <taxon>Thalassiosirophycidae</taxon>
        <taxon>Thalassiosirales</taxon>
        <taxon>Skeletonemataceae</taxon>
        <taxon>Skeletonema</taxon>
        <taxon>Skeletonema marinoi-dohrnii complex</taxon>
    </lineage>
</organism>
<keyword evidence="4" id="KW-1185">Reference proteome</keyword>
<dbReference type="PROSITE" id="PS50106">
    <property type="entry name" value="PDZ"/>
    <property type="match status" value="1"/>
</dbReference>
<dbReference type="EMBL" id="JATAAI010000042">
    <property type="protein sequence ID" value="KAK1734027.1"/>
    <property type="molecule type" value="Genomic_DNA"/>
</dbReference>
<sequence length="257" mass="27514">MSRRSSSRRTPKKAALSLPTGVSTGLSSLIDGNESTIASMLSVSISQNDDTTKTKLMTALTDCMAMNNLSAEALLARFFHAGLLRSYCEDRLGVSSKGNEATLAARIARAWSKPNFEPLPNDGDGAVNAASKSSSKQASDGKKKGDRSKEVNGSTKKRSGEQKQNDNQKGGDEKKESSTKKRKVWASNEPRPSYTVTAPPGQLGFTIKQYSDDFIVTDISPSCGAIQPQGKLRTGDVILAIDGFEITSEDDDNSPTK</sequence>
<reference evidence="3" key="1">
    <citation type="submission" date="2023-06" db="EMBL/GenBank/DDBJ databases">
        <title>Survivors Of The Sea: Transcriptome response of Skeletonema marinoi to long-term dormancy.</title>
        <authorList>
            <person name="Pinder M.I.M."/>
            <person name="Kourtchenko O."/>
            <person name="Robertson E.K."/>
            <person name="Larsson T."/>
            <person name="Maumus F."/>
            <person name="Osuna-Cruz C.M."/>
            <person name="Vancaester E."/>
            <person name="Stenow R."/>
            <person name="Vandepoele K."/>
            <person name="Ploug H."/>
            <person name="Bruchert V."/>
            <person name="Godhe A."/>
            <person name="Topel M."/>
        </authorList>
    </citation>
    <scope>NUCLEOTIDE SEQUENCE</scope>
    <source>
        <strain evidence="3">R05AC</strain>
    </source>
</reference>
<dbReference type="InterPro" id="IPR036034">
    <property type="entry name" value="PDZ_sf"/>
</dbReference>
<dbReference type="Gene3D" id="2.30.42.10">
    <property type="match status" value="1"/>
</dbReference>
<gene>
    <name evidence="3" type="ORF">QTG54_015285</name>
</gene>
<evidence type="ECO:0000313" key="3">
    <source>
        <dbReference type="EMBL" id="KAK1734027.1"/>
    </source>
</evidence>
<evidence type="ECO:0000256" key="1">
    <source>
        <dbReference type="SAM" id="MobiDB-lite"/>
    </source>
</evidence>
<dbReference type="Pfam" id="PF00595">
    <property type="entry name" value="PDZ"/>
    <property type="match status" value="1"/>
</dbReference>
<feature type="compositionally biased region" description="Low complexity" evidence="1">
    <location>
        <begin position="129"/>
        <end position="138"/>
    </location>
</feature>
<dbReference type="Proteomes" id="UP001224775">
    <property type="component" value="Unassembled WGS sequence"/>
</dbReference>
<feature type="region of interest" description="Disordered" evidence="1">
    <location>
        <begin position="114"/>
        <end position="200"/>
    </location>
</feature>
<dbReference type="SUPFAM" id="SSF50156">
    <property type="entry name" value="PDZ domain-like"/>
    <property type="match status" value="1"/>
</dbReference>
<evidence type="ECO:0000313" key="4">
    <source>
        <dbReference type="Proteomes" id="UP001224775"/>
    </source>
</evidence>
<evidence type="ECO:0000259" key="2">
    <source>
        <dbReference type="PROSITE" id="PS50106"/>
    </source>
</evidence>
<proteinExistence type="predicted"/>
<feature type="domain" description="PDZ" evidence="2">
    <location>
        <begin position="201"/>
        <end position="248"/>
    </location>
</feature>
<protein>
    <recommendedName>
        <fullName evidence="2">PDZ domain-containing protein</fullName>
    </recommendedName>
</protein>
<accession>A0AAD8XUN1</accession>
<feature type="compositionally biased region" description="Basic and acidic residues" evidence="1">
    <location>
        <begin position="139"/>
        <end position="150"/>
    </location>
</feature>
<feature type="compositionally biased region" description="Basic and acidic residues" evidence="1">
    <location>
        <begin position="158"/>
        <end position="179"/>
    </location>
</feature>